<dbReference type="EMBL" id="FQUO01000005">
    <property type="protein sequence ID" value="SHF12170.1"/>
    <property type="molecule type" value="Genomic_DNA"/>
</dbReference>
<proteinExistence type="predicted"/>
<name>A0A1M4Z2D5_9BACT</name>
<keyword evidence="2" id="KW-1185">Reference proteome</keyword>
<sequence length="131" mass="15155">MCYLVRFGFIRYVPTRNYLPLRFIYLKKLGDQNGVVIEKVQAPILIPQEPEQSWQRIRNNIKEELVTQASSKPLESGPEQLLASMELAKMFRVSLVTSNSRVKGGHNQRGEVFFLQSEVLHYIKTKAACNW</sequence>
<dbReference type="RefSeq" id="WP_073041717.1">
    <property type="nucleotide sequence ID" value="NZ_FQUO01000005.1"/>
</dbReference>
<dbReference type="AlphaFoldDB" id="A0A1M4Z2D5"/>
<reference evidence="1 2" key="1">
    <citation type="submission" date="2016-11" db="EMBL/GenBank/DDBJ databases">
        <authorList>
            <person name="Jaros S."/>
            <person name="Januszkiewicz K."/>
            <person name="Wedrychowicz H."/>
        </authorList>
    </citation>
    <scope>NUCLEOTIDE SEQUENCE [LARGE SCALE GENOMIC DNA]</scope>
    <source>
        <strain evidence="1 2">DSM 26897</strain>
    </source>
</reference>
<dbReference type="OrthoDB" id="1097811at2"/>
<protein>
    <submittedName>
        <fullName evidence="1">Uncharacterized protein</fullName>
    </submittedName>
</protein>
<evidence type="ECO:0000313" key="1">
    <source>
        <dbReference type="EMBL" id="SHF12170.1"/>
    </source>
</evidence>
<gene>
    <name evidence="1" type="ORF">SAMN05444008_10563</name>
</gene>
<organism evidence="1 2">
    <name type="scientific">Cnuella takakiae</name>
    <dbReference type="NCBI Taxonomy" id="1302690"/>
    <lineage>
        <taxon>Bacteria</taxon>
        <taxon>Pseudomonadati</taxon>
        <taxon>Bacteroidota</taxon>
        <taxon>Chitinophagia</taxon>
        <taxon>Chitinophagales</taxon>
        <taxon>Chitinophagaceae</taxon>
        <taxon>Cnuella</taxon>
    </lineage>
</organism>
<evidence type="ECO:0000313" key="2">
    <source>
        <dbReference type="Proteomes" id="UP000184368"/>
    </source>
</evidence>
<accession>A0A1M4Z2D5</accession>
<dbReference type="Proteomes" id="UP000184368">
    <property type="component" value="Unassembled WGS sequence"/>
</dbReference>